<name>A0A8S5QM52_9CAUD</name>
<reference evidence="2" key="1">
    <citation type="journal article" date="2021" name="Proc. Natl. Acad. Sci. U.S.A.">
        <title>A Catalog of Tens of Thousands of Viruses from Human Metagenomes Reveals Hidden Associations with Chronic Diseases.</title>
        <authorList>
            <person name="Tisza M.J."/>
            <person name="Buck C.B."/>
        </authorList>
    </citation>
    <scope>NUCLEOTIDE SEQUENCE</scope>
    <source>
        <strain evidence="2">CtV7t52</strain>
    </source>
</reference>
<feature type="region of interest" description="Disordered" evidence="1">
    <location>
        <begin position="10"/>
        <end position="30"/>
    </location>
</feature>
<accession>A0A8S5QM52</accession>
<sequence length="30" mass="3635">MDLQNFVHLLQKNKGGNRMKRPNRYPYTKS</sequence>
<evidence type="ECO:0000256" key="1">
    <source>
        <dbReference type="SAM" id="MobiDB-lite"/>
    </source>
</evidence>
<organism evidence="2">
    <name type="scientific">Siphoviridae sp. ctV7t52</name>
    <dbReference type="NCBI Taxonomy" id="2826357"/>
    <lineage>
        <taxon>Viruses</taxon>
        <taxon>Duplodnaviria</taxon>
        <taxon>Heunggongvirae</taxon>
        <taxon>Uroviricota</taxon>
        <taxon>Caudoviricetes</taxon>
    </lineage>
</organism>
<dbReference type="EMBL" id="BK015692">
    <property type="protein sequence ID" value="DAE20351.1"/>
    <property type="molecule type" value="Genomic_DNA"/>
</dbReference>
<protein>
    <submittedName>
        <fullName evidence="2">Uncharacterized protein</fullName>
    </submittedName>
</protein>
<evidence type="ECO:0000313" key="2">
    <source>
        <dbReference type="EMBL" id="DAE20351.1"/>
    </source>
</evidence>
<proteinExistence type="predicted"/>